<comment type="caution">
    <text evidence="4">The sequence shown here is derived from an EMBL/GenBank/DDBJ whole genome shotgun (WGS) entry which is preliminary data.</text>
</comment>
<evidence type="ECO:0000313" key="5">
    <source>
        <dbReference type="Proteomes" id="UP001459714"/>
    </source>
</evidence>
<feature type="domain" description="Phospholipase A2-like" evidence="3">
    <location>
        <begin position="8"/>
        <end position="49"/>
    </location>
</feature>
<dbReference type="EMBL" id="JBBYAK010000001">
    <property type="protein sequence ID" value="MEL3957522.1"/>
    <property type="molecule type" value="Genomic_DNA"/>
</dbReference>
<evidence type="ECO:0000256" key="1">
    <source>
        <dbReference type="ARBA" id="ARBA00004613"/>
    </source>
</evidence>
<sequence length="87" mass="10359">MYRSRRRGFCFPGYNWCGPGCSGPGRPTNPVDACCKAHDECYRRYGHSRYCDEMFKRCLQPYRNRHTRMGSDASLFSRFFTVKNFFF</sequence>
<keyword evidence="2" id="KW-0964">Secreted</keyword>
<accession>A0ABU9JXE4</accession>
<dbReference type="SUPFAM" id="SSF48619">
    <property type="entry name" value="Phospholipase A2, PLA2"/>
    <property type="match status" value="1"/>
</dbReference>
<proteinExistence type="predicted"/>
<dbReference type="InterPro" id="IPR033113">
    <property type="entry name" value="PLA2_histidine"/>
</dbReference>
<keyword evidence="5" id="KW-1185">Reference proteome</keyword>
<name>A0ABU9JXE4_9BACI</name>
<dbReference type="Pfam" id="PF08398">
    <property type="entry name" value="Phospholip_A2_4"/>
    <property type="match status" value="1"/>
</dbReference>
<gene>
    <name evidence="4" type="ORF">NST17_09980</name>
</gene>
<dbReference type="Proteomes" id="UP001459714">
    <property type="component" value="Unassembled WGS sequence"/>
</dbReference>
<evidence type="ECO:0000256" key="2">
    <source>
        <dbReference type="ARBA" id="ARBA00022525"/>
    </source>
</evidence>
<evidence type="ECO:0000313" key="4">
    <source>
        <dbReference type="EMBL" id="MEL3957522.1"/>
    </source>
</evidence>
<organism evidence="4 5">
    <name type="scientific">Caldifermentibacillus hisashii</name>
    <dbReference type="NCBI Taxonomy" id="996558"/>
    <lineage>
        <taxon>Bacteria</taxon>
        <taxon>Bacillati</taxon>
        <taxon>Bacillota</taxon>
        <taxon>Bacilli</taxon>
        <taxon>Bacillales</taxon>
        <taxon>Bacillaceae</taxon>
        <taxon>Caldifermentibacillus</taxon>
    </lineage>
</organism>
<comment type="subcellular location">
    <subcellularLocation>
        <location evidence="1">Secreted</location>
    </subcellularLocation>
</comment>
<evidence type="ECO:0000259" key="3">
    <source>
        <dbReference type="Pfam" id="PF08398"/>
    </source>
</evidence>
<dbReference type="Gene3D" id="1.20.90.10">
    <property type="entry name" value="Phospholipase A2 domain"/>
    <property type="match status" value="1"/>
</dbReference>
<dbReference type="InterPro" id="IPR036444">
    <property type="entry name" value="PLipase_A2_dom_sf"/>
</dbReference>
<reference evidence="4 5" key="1">
    <citation type="submission" date="2024-03" db="EMBL/GenBank/DDBJ databases">
        <title>Bacilli Hybrid Assemblies.</title>
        <authorList>
            <person name="Kovac J."/>
        </authorList>
    </citation>
    <scope>NUCLEOTIDE SEQUENCE [LARGE SCALE GENOMIC DNA]</scope>
    <source>
        <strain evidence="4 5">FSL M8-0022</strain>
    </source>
</reference>
<protein>
    <submittedName>
        <fullName evidence="4">Parvovirus coat protein VP1-like protein</fullName>
    </submittedName>
</protein>
<dbReference type="PROSITE" id="PS00118">
    <property type="entry name" value="PA2_HIS"/>
    <property type="match status" value="1"/>
</dbReference>
<dbReference type="RefSeq" id="WP_342020207.1">
    <property type="nucleotide sequence ID" value="NZ_JBBYAK010000001.1"/>
</dbReference>
<dbReference type="InterPro" id="IPR013607">
    <property type="entry name" value="Phospholipase_A2-like"/>
</dbReference>